<accession>A0A7Y9EBS9</accession>
<dbReference type="CDD" id="cd07359">
    <property type="entry name" value="PCA_45_Doxase_B_like"/>
    <property type="match status" value="1"/>
</dbReference>
<proteinExistence type="predicted"/>
<gene>
    <name evidence="2" type="ORF">BJY14_000817</name>
</gene>
<comment type="caution">
    <text evidence="2">The sequence shown here is derived from an EMBL/GenBank/DDBJ whole genome shotgun (WGS) entry which is preliminary data.</text>
</comment>
<name>A0A7Y9EBS9_9ACTN</name>
<organism evidence="2 3">
    <name type="scientific">Actinomadura luteofluorescens</name>
    <dbReference type="NCBI Taxonomy" id="46163"/>
    <lineage>
        <taxon>Bacteria</taxon>
        <taxon>Bacillati</taxon>
        <taxon>Actinomycetota</taxon>
        <taxon>Actinomycetes</taxon>
        <taxon>Streptosporangiales</taxon>
        <taxon>Thermomonosporaceae</taxon>
        <taxon>Actinomadura</taxon>
    </lineage>
</organism>
<protein>
    <submittedName>
        <fullName evidence="2">2,3-dihydroxyphenylpropionate 1,2-dioxygenase</fullName>
        <ecNumber evidence="2">1.13.11.16</ecNumber>
    </submittedName>
</protein>
<dbReference type="GO" id="GO:0047070">
    <property type="term" value="F:3-carboxyethylcatechol 2,3-dioxygenase activity"/>
    <property type="evidence" value="ECO:0007669"/>
    <property type="project" value="UniProtKB-EC"/>
</dbReference>
<reference evidence="2 3" key="1">
    <citation type="submission" date="2020-07" db="EMBL/GenBank/DDBJ databases">
        <title>Sequencing the genomes of 1000 actinobacteria strains.</title>
        <authorList>
            <person name="Klenk H.-P."/>
        </authorList>
    </citation>
    <scope>NUCLEOTIDE SEQUENCE [LARGE SCALE GENOMIC DNA]</scope>
    <source>
        <strain evidence="2 3">DSM 40398</strain>
    </source>
</reference>
<evidence type="ECO:0000313" key="2">
    <source>
        <dbReference type="EMBL" id="NYD44834.1"/>
    </source>
</evidence>
<dbReference type="EMBL" id="JACCBA010000001">
    <property type="protein sequence ID" value="NYD44834.1"/>
    <property type="molecule type" value="Genomic_DNA"/>
</dbReference>
<evidence type="ECO:0000259" key="1">
    <source>
        <dbReference type="Pfam" id="PF02900"/>
    </source>
</evidence>
<sequence length="317" mass="33955">MSDIVLGVGASHSTLMNTDWAKVDHLEDAHRFRDGLERAAERLRAAAPDTVVIIGSNHFRGFFLDMMPAFTIGVGEVLGAGEALTPGGPLPADTDLARHLTTSLVDDGFDPAFSLRLTVDHGITHGLQHLVPDLDIPIVPIVINMFAPPLPALRRCHDLGAALGRAIAADGAGKRVAVIASGGLSHRLPWPKWFETLSDDDRFLVEAWLNGRGSWGDYEVRRRQIIRAAEADLNPAFDAAFLDLVENGDLGPVLDRTTTEIDEEAGNGAQEIRSWIAMLAALGPGARGETLAYAAVPQWLTGMGVAVVEPATTKEKA</sequence>
<dbReference type="Gene3D" id="3.40.830.10">
    <property type="entry name" value="LigB-like"/>
    <property type="match status" value="1"/>
</dbReference>
<dbReference type="InterPro" id="IPR004183">
    <property type="entry name" value="Xdiol_dOase_suB"/>
</dbReference>
<dbReference type="AlphaFoldDB" id="A0A7Y9EBS9"/>
<keyword evidence="2" id="KW-0560">Oxidoreductase</keyword>
<keyword evidence="3" id="KW-1185">Reference proteome</keyword>
<feature type="domain" description="Extradiol ring-cleavage dioxygenase class III enzyme subunit B" evidence="1">
    <location>
        <begin position="31"/>
        <end position="303"/>
    </location>
</feature>
<dbReference type="Proteomes" id="UP000529783">
    <property type="component" value="Unassembled WGS sequence"/>
</dbReference>
<dbReference type="Pfam" id="PF02900">
    <property type="entry name" value="LigB"/>
    <property type="match status" value="1"/>
</dbReference>
<dbReference type="SUPFAM" id="SSF53213">
    <property type="entry name" value="LigB-like"/>
    <property type="match status" value="1"/>
</dbReference>
<dbReference type="GO" id="GO:0008198">
    <property type="term" value="F:ferrous iron binding"/>
    <property type="evidence" value="ECO:0007669"/>
    <property type="project" value="InterPro"/>
</dbReference>
<keyword evidence="2" id="KW-0223">Dioxygenase</keyword>
<evidence type="ECO:0000313" key="3">
    <source>
        <dbReference type="Proteomes" id="UP000529783"/>
    </source>
</evidence>
<dbReference type="RefSeq" id="WP_179842355.1">
    <property type="nucleotide sequence ID" value="NZ_JACCBA010000001.1"/>
</dbReference>
<dbReference type="EC" id="1.13.11.16" evidence="2"/>